<keyword evidence="2" id="KW-1185">Reference proteome</keyword>
<dbReference type="EMBL" id="CP072793">
    <property type="protein sequence ID" value="QTR53963.1"/>
    <property type="molecule type" value="Genomic_DNA"/>
</dbReference>
<accession>A0A975FAF3</accession>
<proteinExistence type="predicted"/>
<name>A0A975FAF3_9GAMM</name>
<gene>
    <name evidence="1" type="ORF">J9260_02410</name>
</gene>
<sequence>MSNWIISRLVDLLLVFALATLLLWWGASRYPSFFPERFQQYWGVVSQVDVQPQVHR</sequence>
<evidence type="ECO:0000313" key="2">
    <source>
        <dbReference type="Proteomes" id="UP000672009"/>
    </source>
</evidence>
<evidence type="ECO:0000313" key="1">
    <source>
        <dbReference type="EMBL" id="QTR53963.1"/>
    </source>
</evidence>
<dbReference type="RefSeq" id="WP_210219470.1">
    <property type="nucleotide sequence ID" value="NZ_CP072793.1"/>
</dbReference>
<dbReference type="AlphaFoldDB" id="A0A975FAF3"/>
<organism evidence="1 2">
    <name type="scientific">Thiothrix unzii</name>
    <dbReference type="NCBI Taxonomy" id="111769"/>
    <lineage>
        <taxon>Bacteria</taxon>
        <taxon>Pseudomonadati</taxon>
        <taxon>Pseudomonadota</taxon>
        <taxon>Gammaproteobacteria</taxon>
        <taxon>Thiotrichales</taxon>
        <taxon>Thiotrichaceae</taxon>
        <taxon>Thiothrix</taxon>
    </lineage>
</organism>
<dbReference type="KEGG" id="tun:J9260_02410"/>
<reference evidence="1" key="1">
    <citation type="submission" date="2021-04" db="EMBL/GenBank/DDBJ databases">
        <title>Genomics, taxonomy and metabolism of representatives of sulfur bacteria of the genus Thiothrix: Thiothrix fructosivorans QT, Thiothrix unzii A1T and three new species, Thiothrix subterranea sp. nov., Thiothrix litoralis sp. nov. and 'Candidatus Thiothrix anitrata' sp. nov.</title>
        <authorList>
            <person name="Ravin N.V."/>
            <person name="Smolyakov D."/>
            <person name="Rudenko T.S."/>
            <person name="Mardanov A.V."/>
            <person name="Beletsky A.V."/>
            <person name="Markov N.D."/>
            <person name="Fomenkov A.I."/>
            <person name="Roberts R.J."/>
            <person name="Karnachuk O.V."/>
            <person name="Novikov A."/>
            <person name="Grabovich M.Y."/>
        </authorList>
    </citation>
    <scope>NUCLEOTIDE SEQUENCE</scope>
    <source>
        <strain evidence="1">A1</strain>
    </source>
</reference>
<dbReference type="Proteomes" id="UP000672009">
    <property type="component" value="Chromosome"/>
</dbReference>
<protein>
    <submittedName>
        <fullName evidence="1">Uncharacterized protein</fullName>
    </submittedName>
</protein>